<keyword evidence="1" id="KW-0378">Hydrolase</keyword>
<reference evidence="1" key="1">
    <citation type="submission" date="2022-07" db="EMBL/GenBank/DDBJ databases">
        <title>Phylogenomic reconstructions and comparative analyses of Kickxellomycotina fungi.</title>
        <authorList>
            <person name="Reynolds N.K."/>
            <person name="Stajich J.E."/>
            <person name="Barry K."/>
            <person name="Grigoriev I.V."/>
            <person name="Crous P."/>
            <person name="Smith M.E."/>
        </authorList>
    </citation>
    <scope>NUCLEOTIDE SEQUENCE</scope>
    <source>
        <strain evidence="1">CBS 102833</strain>
    </source>
</reference>
<accession>A0ACC1LNA9</accession>
<dbReference type="EMBL" id="JANBUP010000196">
    <property type="protein sequence ID" value="KAJ2812576.1"/>
    <property type="molecule type" value="Genomic_DNA"/>
</dbReference>
<dbReference type="Proteomes" id="UP001140096">
    <property type="component" value="Unassembled WGS sequence"/>
</dbReference>
<dbReference type="EC" id="4.6.1.16" evidence="1"/>
<comment type="caution">
    <text evidence="1">The sequence shown here is derived from an EMBL/GenBank/DDBJ whole genome shotgun (WGS) entry which is preliminary data.</text>
</comment>
<gene>
    <name evidence="1" type="primary">SEN2</name>
    <name evidence="1" type="ORF">H4S07_001309</name>
</gene>
<sequence length="385" mass="43989">MDTAVGVADKPPQAKQPNNRKAKRLYEPLPMVRQSAILPRMGQLLDHINQLLLRINPLPSYLPRISRLIRNIWSASTQPLKRLFYALTPGNLFWPTLVSAQIQATIHLIRNEQTVVDCFVWVPTEWTLLWQKGAFGKGILSRSEPTWLPRFTRGQTTSVSGKFLEDITRQRRGERQAARETETKDKESALGLTLIPIPSLPVTPEEAQVMEPMQLSFHETLFLCEMGCLQVRDPEGTEYSHEALWHLFCEIDRSSDFALKHAAYYYYRSKGWVVRSGLKFGSDFLLYTKGPANSHAQYSVVVRRCSQERADGVGDEGEPRDASESWQFMFSLSRVTSQVRKTLILCYVDPPAAIDAESAEGHMPADLKEYKVREFVVKRFNANRM</sequence>
<evidence type="ECO:0000313" key="1">
    <source>
        <dbReference type="EMBL" id="KAJ2812576.1"/>
    </source>
</evidence>
<keyword evidence="1" id="KW-0255">Endonuclease</keyword>
<protein>
    <submittedName>
        <fullName evidence="1">tRNA splicing endonuclease subunit sen2</fullName>
        <ecNumber evidence="1">4.6.1.16</ecNumber>
    </submittedName>
</protein>
<name>A0ACC1LNA9_9FUNG</name>
<keyword evidence="1" id="KW-0540">Nuclease</keyword>
<keyword evidence="2" id="KW-1185">Reference proteome</keyword>
<keyword evidence="1" id="KW-0456">Lyase</keyword>
<proteinExistence type="predicted"/>
<evidence type="ECO:0000313" key="2">
    <source>
        <dbReference type="Proteomes" id="UP001140096"/>
    </source>
</evidence>
<organism evidence="1 2">
    <name type="scientific">Coemansia furcata</name>
    <dbReference type="NCBI Taxonomy" id="417177"/>
    <lineage>
        <taxon>Eukaryota</taxon>
        <taxon>Fungi</taxon>
        <taxon>Fungi incertae sedis</taxon>
        <taxon>Zoopagomycota</taxon>
        <taxon>Kickxellomycotina</taxon>
        <taxon>Kickxellomycetes</taxon>
        <taxon>Kickxellales</taxon>
        <taxon>Kickxellaceae</taxon>
        <taxon>Coemansia</taxon>
    </lineage>
</organism>